<organism evidence="2 3">
    <name type="scientific">Dryococelus australis</name>
    <dbReference type="NCBI Taxonomy" id="614101"/>
    <lineage>
        <taxon>Eukaryota</taxon>
        <taxon>Metazoa</taxon>
        <taxon>Ecdysozoa</taxon>
        <taxon>Arthropoda</taxon>
        <taxon>Hexapoda</taxon>
        <taxon>Insecta</taxon>
        <taxon>Pterygota</taxon>
        <taxon>Neoptera</taxon>
        <taxon>Polyneoptera</taxon>
        <taxon>Phasmatodea</taxon>
        <taxon>Verophasmatodea</taxon>
        <taxon>Anareolatae</taxon>
        <taxon>Phasmatidae</taxon>
        <taxon>Eurycanthinae</taxon>
        <taxon>Dryococelus</taxon>
    </lineage>
</organism>
<accession>A0ABQ9G6A8</accession>
<name>A0ABQ9G6A8_9NEOP</name>
<evidence type="ECO:0000256" key="1">
    <source>
        <dbReference type="SAM" id="MobiDB-lite"/>
    </source>
</evidence>
<comment type="caution">
    <text evidence="2">The sequence shown here is derived from an EMBL/GenBank/DDBJ whole genome shotgun (WGS) entry which is preliminary data.</text>
</comment>
<evidence type="ECO:0000313" key="3">
    <source>
        <dbReference type="Proteomes" id="UP001159363"/>
    </source>
</evidence>
<reference evidence="2 3" key="1">
    <citation type="submission" date="2023-02" db="EMBL/GenBank/DDBJ databases">
        <title>LHISI_Scaffold_Assembly.</title>
        <authorList>
            <person name="Stuart O.P."/>
            <person name="Cleave R."/>
            <person name="Magrath M.J.L."/>
            <person name="Mikheyev A.S."/>
        </authorList>
    </citation>
    <scope>NUCLEOTIDE SEQUENCE [LARGE SCALE GENOMIC DNA]</scope>
    <source>
        <strain evidence="2">Daus_M_001</strain>
        <tissue evidence="2">Leg muscle</tissue>
    </source>
</reference>
<proteinExistence type="predicted"/>
<evidence type="ECO:0000313" key="2">
    <source>
        <dbReference type="EMBL" id="KAJ8866579.1"/>
    </source>
</evidence>
<protein>
    <submittedName>
        <fullName evidence="2">Uncharacterized protein</fullName>
    </submittedName>
</protein>
<sequence>MNLGKKSLTPPAYTLTGALSGMRPVEVGNDGRKGFQKCSFYRELPIATSERQGHCDVSPTKSQPRQLDKSGLCFYYPSCRTRRGTNKIQQNILVGKTSSGSDVITVCLVVFVGLLRVHIDRESVLPWSALNTFAFSQYEAVPECKGLGKPEISRKKTRRPAASSGTIPTCKNPGAIPERSEPGSSRCEASSQTSAQPRSRLASPSGVHRTIEFKYRPLTHNEQAGAGRAANRSHCEFNYGRRVGWLVGSHAAMNTGEERDNAVNLRRGSIPVAASPQRDSLLAIGERANRIQHQVNKPLATAVIGTEPLNLIMCAESVQRPETPAKVASQWETTAREFGLDFQVIVTLEAKGVYRTVTGDCMKLKPETSDYKNILKWLQKDCRTQAIILS</sequence>
<gene>
    <name evidence="2" type="ORF">PR048_032438</name>
</gene>
<keyword evidence="3" id="KW-1185">Reference proteome</keyword>
<feature type="compositionally biased region" description="Polar residues" evidence="1">
    <location>
        <begin position="187"/>
        <end position="197"/>
    </location>
</feature>
<feature type="region of interest" description="Disordered" evidence="1">
    <location>
        <begin position="149"/>
        <end position="206"/>
    </location>
</feature>
<dbReference type="EMBL" id="JARBHB010000016">
    <property type="protein sequence ID" value="KAJ8866579.1"/>
    <property type="molecule type" value="Genomic_DNA"/>
</dbReference>
<dbReference type="Proteomes" id="UP001159363">
    <property type="component" value="Chromosome 15"/>
</dbReference>